<protein>
    <recommendedName>
        <fullName evidence="3">Phosphatidylinositol-specific phospholipase C X domain-containing protein</fullName>
    </recommendedName>
</protein>
<organism evidence="1 2">
    <name type="scientific">Steinernema carpocapsae</name>
    <name type="common">Entomopathogenic nematode</name>
    <dbReference type="NCBI Taxonomy" id="34508"/>
    <lineage>
        <taxon>Eukaryota</taxon>
        <taxon>Metazoa</taxon>
        <taxon>Ecdysozoa</taxon>
        <taxon>Nematoda</taxon>
        <taxon>Chromadorea</taxon>
        <taxon>Rhabditida</taxon>
        <taxon>Tylenchina</taxon>
        <taxon>Panagrolaimomorpha</taxon>
        <taxon>Strongyloidoidea</taxon>
        <taxon>Steinernematidae</taxon>
        <taxon>Steinernema</taxon>
    </lineage>
</organism>
<evidence type="ECO:0000313" key="1">
    <source>
        <dbReference type="EMBL" id="TKR64615.1"/>
    </source>
</evidence>
<evidence type="ECO:0008006" key="3">
    <source>
        <dbReference type="Google" id="ProtNLM"/>
    </source>
</evidence>
<dbReference type="AlphaFoldDB" id="A0A4V5ZYR3"/>
<keyword evidence="2" id="KW-1185">Reference proteome</keyword>
<proteinExistence type="predicted"/>
<dbReference type="GO" id="GO:0006629">
    <property type="term" value="P:lipid metabolic process"/>
    <property type="evidence" value="ECO:0007669"/>
    <property type="project" value="InterPro"/>
</dbReference>
<dbReference type="InterPro" id="IPR017946">
    <property type="entry name" value="PLC-like_Pdiesterase_TIM-brl"/>
</dbReference>
<dbReference type="PANTHER" id="PTHR13593">
    <property type="match status" value="1"/>
</dbReference>
<comment type="caution">
    <text evidence="1">The sequence shown here is derived from an EMBL/GenBank/DDBJ whole genome shotgun (WGS) entry which is preliminary data.</text>
</comment>
<accession>A0A4V5ZYR3</accession>
<evidence type="ECO:0000313" key="2">
    <source>
        <dbReference type="Proteomes" id="UP000298663"/>
    </source>
</evidence>
<dbReference type="Proteomes" id="UP000298663">
    <property type="component" value="Unassembled WGS sequence"/>
</dbReference>
<reference evidence="1 2" key="1">
    <citation type="journal article" date="2015" name="Genome Biol.">
        <title>Comparative genomics of Steinernema reveals deeply conserved gene regulatory networks.</title>
        <authorList>
            <person name="Dillman A.R."/>
            <person name="Macchietto M."/>
            <person name="Porter C.F."/>
            <person name="Rogers A."/>
            <person name="Williams B."/>
            <person name="Antoshechkin I."/>
            <person name="Lee M.M."/>
            <person name="Goodwin Z."/>
            <person name="Lu X."/>
            <person name="Lewis E.E."/>
            <person name="Goodrich-Blair H."/>
            <person name="Stock S.P."/>
            <person name="Adams B.J."/>
            <person name="Sternberg P.W."/>
            <person name="Mortazavi A."/>
        </authorList>
    </citation>
    <scope>NUCLEOTIDE SEQUENCE [LARGE SCALE GENOMIC DNA]</scope>
    <source>
        <strain evidence="1 2">ALL</strain>
    </source>
</reference>
<dbReference type="OrthoDB" id="194775at2759"/>
<dbReference type="Gene3D" id="3.20.20.190">
    <property type="entry name" value="Phosphatidylinositol (PI) phosphodiesterase"/>
    <property type="match status" value="1"/>
</dbReference>
<name>A0A4V5ZYR3_STECR</name>
<dbReference type="SUPFAM" id="SSF51695">
    <property type="entry name" value="PLC-like phosphodiesterases"/>
    <property type="match status" value="1"/>
</dbReference>
<dbReference type="InterPro" id="IPR051057">
    <property type="entry name" value="PI-PLC_domain"/>
</dbReference>
<reference evidence="1 2" key="2">
    <citation type="journal article" date="2019" name="G3 (Bethesda)">
        <title>Hybrid Assembly of the Genome of the Entomopathogenic Nematode Steinernema carpocapsae Identifies the X-Chromosome.</title>
        <authorList>
            <person name="Serra L."/>
            <person name="Macchietto M."/>
            <person name="Macias-Munoz A."/>
            <person name="McGill C.J."/>
            <person name="Rodriguez I.M."/>
            <person name="Rodriguez B."/>
            <person name="Murad R."/>
            <person name="Mortazavi A."/>
        </authorList>
    </citation>
    <scope>NUCLEOTIDE SEQUENCE [LARGE SCALE GENOMIC DNA]</scope>
    <source>
        <strain evidence="1 2">ALL</strain>
    </source>
</reference>
<gene>
    <name evidence="1" type="ORF">L596_025114</name>
</gene>
<dbReference type="GO" id="GO:0008081">
    <property type="term" value="F:phosphoric diester hydrolase activity"/>
    <property type="evidence" value="ECO:0007669"/>
    <property type="project" value="InterPro"/>
</dbReference>
<dbReference type="STRING" id="34508.A0A4V5ZYR3"/>
<dbReference type="PANTHER" id="PTHR13593:SF113">
    <property type="entry name" value="SI:DKEY-266F7.9"/>
    <property type="match status" value="1"/>
</dbReference>
<sequence length="311" mass="36110">MTWARDGGAKWMSRLPPTVTARSIRELKIPGSHDSAAFELFISMKCATDNSNVVQFIGNNLPPSRRIIRRWAITQHLPILDQLNLGIRYLDLRVSRSICGQAPYRMVHTLFGHALETIFDSVKQFLDENLEEFVILDINHVYSMRGDADIDTIIDLIHGKFGKWRLCPPMDLAGITLDYLRESKYQLIVLMSECDFKEEETRIWCQQRIRSPYANTNKLDRLFPYIEERLKHSSHARLHVTQGILTPRFADIFKGLFVPGASLETRLADNCTQTTVEWIQRKKMDIDFNIVICDFVEKFGYCETVIEMNYE</sequence>
<dbReference type="EMBL" id="AZBU02000009">
    <property type="protein sequence ID" value="TKR64615.1"/>
    <property type="molecule type" value="Genomic_DNA"/>
</dbReference>